<evidence type="ECO:0000313" key="4">
    <source>
        <dbReference type="EMBL" id="MFH6983991.1"/>
    </source>
</evidence>
<evidence type="ECO:0000313" key="5">
    <source>
        <dbReference type="Proteomes" id="UP001610063"/>
    </source>
</evidence>
<evidence type="ECO:0000259" key="3">
    <source>
        <dbReference type="PROSITE" id="PS50977"/>
    </source>
</evidence>
<gene>
    <name evidence="4" type="ORF">ACHKAR_11090</name>
</gene>
<reference evidence="4 5" key="1">
    <citation type="journal article" date="2013" name="Int. J. Syst. Evol. Microbiol.">
        <title>Marinoscillum luteum sp. nov., isolated from marine sediment.</title>
        <authorList>
            <person name="Cha I.T."/>
            <person name="Park S.J."/>
            <person name="Kim S.J."/>
            <person name="Kim J.G."/>
            <person name="Jung M.Y."/>
            <person name="Shin K.S."/>
            <person name="Kwon K.K."/>
            <person name="Yang S.H."/>
            <person name="Seo Y.S."/>
            <person name="Rhee S.K."/>
        </authorList>
    </citation>
    <scope>NUCLEOTIDE SEQUENCE [LARGE SCALE GENOMIC DNA]</scope>
    <source>
        <strain evidence="4 5">KCTC 23939</strain>
    </source>
</reference>
<dbReference type="RefSeq" id="WP_159585226.1">
    <property type="nucleotide sequence ID" value="NZ_JBIPKE010000017.1"/>
</dbReference>
<dbReference type="Pfam" id="PF00440">
    <property type="entry name" value="TetR_N"/>
    <property type="match status" value="1"/>
</dbReference>
<dbReference type="InterPro" id="IPR050624">
    <property type="entry name" value="HTH-type_Tx_Regulator"/>
</dbReference>
<dbReference type="InterPro" id="IPR001647">
    <property type="entry name" value="HTH_TetR"/>
</dbReference>
<evidence type="ECO:0000256" key="2">
    <source>
        <dbReference type="PROSITE-ProRule" id="PRU00335"/>
    </source>
</evidence>
<dbReference type="SUPFAM" id="SSF46689">
    <property type="entry name" value="Homeodomain-like"/>
    <property type="match status" value="1"/>
</dbReference>
<keyword evidence="5" id="KW-1185">Reference proteome</keyword>
<name>A0ABW7N9G8_9BACT</name>
<sequence length="224" mass="26399">MVVLQLVLNKNLYSKDPQSSELGQRITEHSIEMIHQLGFEGFTFKKLSDRIDCTEASVYRYFENKHRLLVYLITWYWAWLDYRIEYETHNLEDPKTKLSRALRIITEKKMKDPAFPDINEEALHKIVIAESHKIYLAKQVDEDNKDGFFRGYKSLCKKIAEFITEINPSYPYPSTIVSTAMMVANQQIFFAEHLPSLTELSKEDDPYMANYEFLKSMIFQTIEA</sequence>
<feature type="domain" description="HTH tetR-type" evidence="3">
    <location>
        <begin position="20"/>
        <end position="80"/>
    </location>
</feature>
<dbReference type="PROSITE" id="PS50977">
    <property type="entry name" value="HTH_TETR_2"/>
    <property type="match status" value="1"/>
</dbReference>
<proteinExistence type="predicted"/>
<dbReference type="InterPro" id="IPR009057">
    <property type="entry name" value="Homeodomain-like_sf"/>
</dbReference>
<comment type="caution">
    <text evidence="4">The sequence shown here is derived from an EMBL/GenBank/DDBJ whole genome shotgun (WGS) entry which is preliminary data.</text>
</comment>
<dbReference type="PANTHER" id="PTHR43479:SF11">
    <property type="entry name" value="ACREF_ENVCD OPERON REPRESSOR-RELATED"/>
    <property type="match status" value="1"/>
</dbReference>
<evidence type="ECO:0000256" key="1">
    <source>
        <dbReference type="ARBA" id="ARBA00023125"/>
    </source>
</evidence>
<protein>
    <submittedName>
        <fullName evidence="4">TetR/AcrR family transcriptional regulator</fullName>
    </submittedName>
</protein>
<dbReference type="EMBL" id="JBIPKE010000017">
    <property type="protein sequence ID" value="MFH6983991.1"/>
    <property type="molecule type" value="Genomic_DNA"/>
</dbReference>
<keyword evidence="1 2" id="KW-0238">DNA-binding</keyword>
<organism evidence="4 5">
    <name type="scientific">Marinoscillum luteum</name>
    <dbReference type="NCBI Taxonomy" id="861051"/>
    <lineage>
        <taxon>Bacteria</taxon>
        <taxon>Pseudomonadati</taxon>
        <taxon>Bacteroidota</taxon>
        <taxon>Cytophagia</taxon>
        <taxon>Cytophagales</taxon>
        <taxon>Reichenbachiellaceae</taxon>
        <taxon>Marinoscillum</taxon>
    </lineage>
</organism>
<dbReference type="PANTHER" id="PTHR43479">
    <property type="entry name" value="ACREF/ENVCD OPERON REPRESSOR-RELATED"/>
    <property type="match status" value="1"/>
</dbReference>
<accession>A0ABW7N9G8</accession>
<dbReference type="Gene3D" id="1.10.357.10">
    <property type="entry name" value="Tetracycline Repressor, domain 2"/>
    <property type="match status" value="1"/>
</dbReference>
<dbReference type="Proteomes" id="UP001610063">
    <property type="component" value="Unassembled WGS sequence"/>
</dbReference>
<feature type="DNA-binding region" description="H-T-H motif" evidence="2">
    <location>
        <begin position="43"/>
        <end position="62"/>
    </location>
</feature>